<dbReference type="Pfam" id="PF18735">
    <property type="entry name" value="HEPN_RiboL-PSP"/>
    <property type="match status" value="1"/>
</dbReference>
<protein>
    <recommendedName>
        <fullName evidence="1">RiboL-PSP-HEPN domain-containing protein</fullName>
    </recommendedName>
</protein>
<dbReference type="OrthoDB" id="4239190at2"/>
<keyword evidence="3" id="KW-1185">Reference proteome</keyword>
<sequence length="200" mass="22889">MANSKRYIRLVSRINSLETNLLPIVKISGNYTKKESDLIRSYVLLVHAEIESYFEDVALQKIEKAFDDWIIGRKKSNCLLAVMSFCADEINWDRIQKVDKLKFDFRVNKVVRHFINKLGSNHGIKSEHLYKMLLPVGVEESDLDNAWLSTMDSFGAQRGSIAHSTISAQNQIDLVTQRNNINLNILPPISDLDLLIKSLK</sequence>
<evidence type="ECO:0000313" key="3">
    <source>
        <dbReference type="Proteomes" id="UP000182544"/>
    </source>
</evidence>
<dbReference type="InterPro" id="IPR041519">
    <property type="entry name" value="HEPN_RiboL-PSP"/>
</dbReference>
<dbReference type="AlphaFoldDB" id="A0A1K2IMZ9"/>
<organism evidence="2 3">
    <name type="scientific">Flaviramulus basaltis</name>
    <dbReference type="NCBI Taxonomy" id="369401"/>
    <lineage>
        <taxon>Bacteria</taxon>
        <taxon>Pseudomonadati</taxon>
        <taxon>Bacteroidota</taxon>
        <taxon>Flavobacteriia</taxon>
        <taxon>Flavobacteriales</taxon>
        <taxon>Flavobacteriaceae</taxon>
        <taxon>Flaviramulus</taxon>
    </lineage>
</organism>
<reference evidence="2 3" key="1">
    <citation type="submission" date="2016-10" db="EMBL/GenBank/DDBJ databases">
        <authorList>
            <person name="de Groot N.N."/>
        </authorList>
    </citation>
    <scope>NUCLEOTIDE SEQUENCE [LARGE SCALE GENOMIC DNA]</scope>
    <source>
        <strain evidence="2 3">DSM 18180</strain>
    </source>
</reference>
<feature type="domain" description="RiboL-PSP-HEPN" evidence="1">
    <location>
        <begin position="9"/>
        <end position="173"/>
    </location>
</feature>
<gene>
    <name evidence="2" type="ORF">SAMN05428642_103367</name>
</gene>
<evidence type="ECO:0000259" key="1">
    <source>
        <dbReference type="Pfam" id="PF18735"/>
    </source>
</evidence>
<dbReference type="STRING" id="369401.SAMN05428642_103367"/>
<name>A0A1K2IMZ9_9FLAO</name>
<proteinExistence type="predicted"/>
<dbReference type="RefSeq" id="WP_072402979.1">
    <property type="nucleotide sequence ID" value="NZ_FPKV01000003.1"/>
</dbReference>
<dbReference type="Proteomes" id="UP000182544">
    <property type="component" value="Unassembled WGS sequence"/>
</dbReference>
<dbReference type="EMBL" id="FPKV01000003">
    <property type="protein sequence ID" value="SFZ93845.1"/>
    <property type="molecule type" value="Genomic_DNA"/>
</dbReference>
<accession>A0A1K2IMZ9</accession>
<evidence type="ECO:0000313" key="2">
    <source>
        <dbReference type="EMBL" id="SFZ93845.1"/>
    </source>
</evidence>